<evidence type="ECO:0000259" key="7">
    <source>
        <dbReference type="PROSITE" id="PS50188"/>
    </source>
</evidence>
<dbReference type="Gene3D" id="2.60.120.920">
    <property type="match status" value="1"/>
</dbReference>
<keyword evidence="1" id="KW-0479">Metal-binding</keyword>
<dbReference type="InterPro" id="IPR001870">
    <property type="entry name" value="B30.2/SPRY"/>
</dbReference>
<dbReference type="InterPro" id="IPR058030">
    <property type="entry name" value="TRIM8/14/16/25/29/45/65_CC"/>
</dbReference>
<evidence type="ECO:0000313" key="9">
    <source>
        <dbReference type="Proteomes" id="UP000261600"/>
    </source>
</evidence>
<dbReference type="Ensembl" id="ENSMALT00000022126.1">
    <property type="protein sequence ID" value="ENSMALP00000021707.1"/>
    <property type="gene ID" value="ENSMALG00000015170.1"/>
</dbReference>
<reference evidence="8" key="1">
    <citation type="submission" date="2025-08" db="UniProtKB">
        <authorList>
            <consortium name="Ensembl"/>
        </authorList>
    </citation>
    <scope>IDENTIFICATION</scope>
</reference>
<evidence type="ECO:0000256" key="5">
    <source>
        <dbReference type="SAM" id="Coils"/>
    </source>
</evidence>
<dbReference type="InterPro" id="IPR043136">
    <property type="entry name" value="B30.2/SPRY_sf"/>
</dbReference>
<evidence type="ECO:0000256" key="4">
    <source>
        <dbReference type="PROSITE-ProRule" id="PRU00175"/>
    </source>
</evidence>
<dbReference type="Pfam" id="PF00622">
    <property type="entry name" value="SPRY"/>
    <property type="match status" value="1"/>
</dbReference>
<reference evidence="8" key="2">
    <citation type="submission" date="2025-09" db="UniProtKB">
        <authorList>
            <consortium name="Ensembl"/>
        </authorList>
    </citation>
    <scope>IDENTIFICATION</scope>
</reference>
<dbReference type="PRINTS" id="PR01407">
    <property type="entry name" value="BUTYPHLNCDUF"/>
</dbReference>
<dbReference type="Gene3D" id="3.30.40.10">
    <property type="entry name" value="Zinc/RING finger domain, C3HC4 (zinc finger)"/>
    <property type="match status" value="1"/>
</dbReference>
<keyword evidence="9" id="KW-1185">Reference proteome</keyword>
<protein>
    <submittedName>
        <fullName evidence="8">Uncharacterized protein</fullName>
    </submittedName>
</protein>
<keyword evidence="3" id="KW-0862">Zinc</keyword>
<dbReference type="GO" id="GO:0008270">
    <property type="term" value="F:zinc ion binding"/>
    <property type="evidence" value="ECO:0007669"/>
    <property type="project" value="UniProtKB-KW"/>
</dbReference>
<dbReference type="InterPro" id="IPR013083">
    <property type="entry name" value="Znf_RING/FYVE/PHD"/>
</dbReference>
<dbReference type="InterPro" id="IPR027370">
    <property type="entry name" value="Znf-RING_euk"/>
</dbReference>
<dbReference type="PROSITE" id="PS50188">
    <property type="entry name" value="B302_SPRY"/>
    <property type="match status" value="1"/>
</dbReference>
<feature type="domain" description="RING-type" evidence="6">
    <location>
        <begin position="26"/>
        <end position="66"/>
    </location>
</feature>
<dbReference type="AlphaFoldDB" id="A0A3Q3K1H6"/>
<sequence>MLPGSFICQLYSTSNNTQHKESTFLCSICLDVFTDPVAIPCGHNFCKSCITQYWDVNLTCHCPNCNSVYNTRPELQVNTFISEMIAEGVQVFTALKESVERGLAELRETIREKQRTTEKQAEGFIRELEQEISELEKRSLQVEQLSWSEDHLHLIQSLSSLNTAPPTKDWTGVRVHPPSYEGTVVRAVARLDEMLSEEMKTLFEAELKRVQQYAVDMVFGPYGQQANKRHDCRCVLSNSDVSYGRVYFEVKVEMWPTWTVGVTKHFNTTREITLSPTDGYWTVCAKQIGGYFAASDPSVRLSVKSSPRKVGVFVDYEEGLVSFYDAATAVLIYSFTGCHFTESLYPFLSLCPNDGYAHCLLLKIKYRSMMDGTVALGF</sequence>
<accession>A0A3Q3K1H6</accession>
<feature type="domain" description="B30.2/SPRY" evidence="7">
    <location>
        <begin position="169"/>
        <end position="366"/>
    </location>
</feature>
<dbReference type="PROSITE" id="PS00518">
    <property type="entry name" value="ZF_RING_1"/>
    <property type="match status" value="1"/>
</dbReference>
<dbReference type="PROSITE" id="PS50089">
    <property type="entry name" value="ZF_RING_2"/>
    <property type="match status" value="1"/>
</dbReference>
<dbReference type="SMART" id="SM00449">
    <property type="entry name" value="SPRY"/>
    <property type="match status" value="1"/>
</dbReference>
<dbReference type="InterPro" id="IPR003877">
    <property type="entry name" value="SPRY_dom"/>
</dbReference>
<dbReference type="SUPFAM" id="SSF57850">
    <property type="entry name" value="RING/U-box"/>
    <property type="match status" value="1"/>
</dbReference>
<dbReference type="InterPro" id="IPR017907">
    <property type="entry name" value="Znf_RING_CS"/>
</dbReference>
<dbReference type="PANTHER" id="PTHR24103">
    <property type="entry name" value="E3 UBIQUITIN-PROTEIN LIGASE TRIM"/>
    <property type="match status" value="1"/>
</dbReference>
<dbReference type="InterPro" id="IPR003879">
    <property type="entry name" value="Butyrophylin_SPRY"/>
</dbReference>
<dbReference type="STRING" id="43700.ENSMALP00000021707"/>
<dbReference type="Pfam" id="PF13445">
    <property type="entry name" value="zf-RING_UBOX"/>
    <property type="match status" value="1"/>
</dbReference>
<keyword evidence="5" id="KW-0175">Coiled coil</keyword>
<proteinExistence type="predicted"/>
<dbReference type="Pfam" id="PF25600">
    <property type="entry name" value="TRIM_CC"/>
    <property type="match status" value="1"/>
</dbReference>
<name>A0A3Q3K1H6_MONAL</name>
<dbReference type="SMART" id="SM00184">
    <property type="entry name" value="RING"/>
    <property type="match status" value="1"/>
</dbReference>
<dbReference type="SUPFAM" id="SSF49899">
    <property type="entry name" value="Concanavalin A-like lectins/glucanases"/>
    <property type="match status" value="1"/>
</dbReference>
<dbReference type="InterPro" id="IPR013320">
    <property type="entry name" value="ConA-like_dom_sf"/>
</dbReference>
<dbReference type="InterPro" id="IPR050143">
    <property type="entry name" value="TRIM/RBCC"/>
</dbReference>
<dbReference type="Proteomes" id="UP000261600">
    <property type="component" value="Unplaced"/>
</dbReference>
<organism evidence="8 9">
    <name type="scientific">Monopterus albus</name>
    <name type="common">Swamp eel</name>
    <dbReference type="NCBI Taxonomy" id="43700"/>
    <lineage>
        <taxon>Eukaryota</taxon>
        <taxon>Metazoa</taxon>
        <taxon>Chordata</taxon>
        <taxon>Craniata</taxon>
        <taxon>Vertebrata</taxon>
        <taxon>Euteleostomi</taxon>
        <taxon>Actinopterygii</taxon>
        <taxon>Neopterygii</taxon>
        <taxon>Teleostei</taxon>
        <taxon>Neoteleostei</taxon>
        <taxon>Acanthomorphata</taxon>
        <taxon>Anabantaria</taxon>
        <taxon>Synbranchiformes</taxon>
        <taxon>Synbranchidae</taxon>
        <taxon>Monopterus</taxon>
    </lineage>
</organism>
<feature type="coiled-coil region" evidence="5">
    <location>
        <begin position="96"/>
        <end position="145"/>
    </location>
</feature>
<evidence type="ECO:0000256" key="1">
    <source>
        <dbReference type="ARBA" id="ARBA00022723"/>
    </source>
</evidence>
<evidence type="ECO:0000313" key="8">
    <source>
        <dbReference type="Ensembl" id="ENSMALP00000021707.1"/>
    </source>
</evidence>
<evidence type="ECO:0000259" key="6">
    <source>
        <dbReference type="PROSITE" id="PS50089"/>
    </source>
</evidence>
<evidence type="ECO:0000256" key="2">
    <source>
        <dbReference type="ARBA" id="ARBA00022771"/>
    </source>
</evidence>
<evidence type="ECO:0000256" key="3">
    <source>
        <dbReference type="ARBA" id="ARBA00022833"/>
    </source>
</evidence>
<dbReference type="InterPro" id="IPR001841">
    <property type="entry name" value="Znf_RING"/>
</dbReference>
<keyword evidence="2 4" id="KW-0863">Zinc-finger</keyword>